<evidence type="ECO:0000256" key="1">
    <source>
        <dbReference type="SAM" id="MobiDB-lite"/>
    </source>
</evidence>
<sequence length="316" mass="34287">MEHDPVLLHALGVDCGLSLNIANPPLFPLRKDVSNSQVGSSPNDLQALLRDGPIGPIGQVSQPPTTASEPLVPTPPPPFNSFNVPSTPIEPQNDASMDDFDFDDSLQTSTSPGHSTTSASRSSTPSPSPTSRRCNRISRTVISGVRQRATQLCPTFGLMSAKKGSAPYDVVRTGSLVGRVEKSEVNRRFTRSLDRILLQCERLADETDGWVFVAAQHPSVQGEHVHWTLPAMAAELPPDATTRLDGTMSALFKALKTARRQNVAEVELEATKAWAERDLAQSHLAEKDAIITRLAEQLRSQGMNIEDLLQLESQDA</sequence>
<feature type="compositionally biased region" description="Polar residues" evidence="1">
    <location>
        <begin position="105"/>
        <end position="114"/>
    </location>
</feature>
<evidence type="ECO:0000313" key="3">
    <source>
        <dbReference type="Proteomes" id="UP001437256"/>
    </source>
</evidence>
<protein>
    <submittedName>
        <fullName evidence="2">Uncharacterized protein</fullName>
    </submittedName>
</protein>
<feature type="compositionally biased region" description="Low complexity" evidence="1">
    <location>
        <begin position="115"/>
        <end position="132"/>
    </location>
</feature>
<feature type="region of interest" description="Disordered" evidence="1">
    <location>
        <begin position="33"/>
        <end position="135"/>
    </location>
</feature>
<dbReference type="EMBL" id="JBBXMP010000031">
    <property type="protein sequence ID" value="KAL0066839.1"/>
    <property type="molecule type" value="Genomic_DNA"/>
</dbReference>
<reference evidence="2 3" key="1">
    <citation type="submission" date="2024-05" db="EMBL/GenBank/DDBJ databases">
        <title>A draft genome resource for the thread blight pathogen Marasmius tenuissimus strain MS-2.</title>
        <authorList>
            <person name="Yulfo-Soto G.E."/>
            <person name="Baruah I.K."/>
            <person name="Amoako-Attah I."/>
            <person name="Bukari Y."/>
            <person name="Meinhardt L.W."/>
            <person name="Bailey B.A."/>
            <person name="Cohen S.P."/>
        </authorList>
    </citation>
    <scope>NUCLEOTIDE SEQUENCE [LARGE SCALE GENOMIC DNA]</scope>
    <source>
        <strain evidence="2 3">MS-2</strain>
    </source>
</reference>
<feature type="compositionally biased region" description="Polar residues" evidence="1">
    <location>
        <begin position="59"/>
        <end position="68"/>
    </location>
</feature>
<feature type="compositionally biased region" description="Polar residues" evidence="1">
    <location>
        <begin position="34"/>
        <end position="44"/>
    </location>
</feature>
<gene>
    <name evidence="2" type="ORF">AAF712_006034</name>
</gene>
<dbReference type="Proteomes" id="UP001437256">
    <property type="component" value="Unassembled WGS sequence"/>
</dbReference>
<organism evidence="2 3">
    <name type="scientific">Marasmius tenuissimus</name>
    <dbReference type="NCBI Taxonomy" id="585030"/>
    <lineage>
        <taxon>Eukaryota</taxon>
        <taxon>Fungi</taxon>
        <taxon>Dikarya</taxon>
        <taxon>Basidiomycota</taxon>
        <taxon>Agaricomycotina</taxon>
        <taxon>Agaricomycetes</taxon>
        <taxon>Agaricomycetidae</taxon>
        <taxon>Agaricales</taxon>
        <taxon>Marasmiineae</taxon>
        <taxon>Marasmiaceae</taxon>
        <taxon>Marasmius</taxon>
    </lineage>
</organism>
<proteinExistence type="predicted"/>
<accession>A0ABR3A0L2</accession>
<name>A0ABR3A0L2_9AGAR</name>
<evidence type="ECO:0000313" key="2">
    <source>
        <dbReference type="EMBL" id="KAL0066839.1"/>
    </source>
</evidence>
<keyword evidence="3" id="KW-1185">Reference proteome</keyword>
<comment type="caution">
    <text evidence="2">The sequence shown here is derived from an EMBL/GenBank/DDBJ whole genome shotgun (WGS) entry which is preliminary data.</text>
</comment>